<feature type="transmembrane region" description="Helical" evidence="7">
    <location>
        <begin position="76"/>
        <end position="100"/>
    </location>
</feature>
<keyword evidence="3 6" id="KW-0812">Transmembrane</keyword>
<feature type="transmembrane region" description="Helical" evidence="7">
    <location>
        <begin position="327"/>
        <end position="349"/>
    </location>
</feature>
<sequence>MAVAGSAIGLANIWRFPYLVGKNGGAAFILVYIFFLALIGFPVLVAEIAIGRKTLLNPSGALRKLGGPLWSSGGKLMILTGFLVSSFYSVVAGWILGYFIEALQGNVSNFTSTIEAQNTFLSLIASPYWGLCFHFLFLLFCAAVLYLGVREGIEKGTKIMMPILFVVLILLVIKGISLDNSSDAITFLLSPDWSVLTKGAILAALGQAFFTLSLGQGTMITYGSYLSKKESIIKTCIPVILMDLVVSLLAAVAVFTIAFSVGIQPDSGPGLIFHTLPWVFSQLSGGYLIAVAFFLLVLLAAMTSEISALEPLIAYLCDEKGFSRHKAVMWAATGAFITGIPSALSYGILKNWTIDSMPILDFMDYLCSSILIPIGGLLAVAFVGWRWKVSNAIQEIKVGSLESFEKHRWLTPYFKISFQFGAPIFIILILMNALGLFG</sequence>
<keyword evidence="9" id="KW-1185">Reference proteome</keyword>
<feature type="transmembrane region" description="Helical" evidence="7">
    <location>
        <begin position="369"/>
        <end position="387"/>
    </location>
</feature>
<dbReference type="NCBIfam" id="NF037979">
    <property type="entry name" value="Na_transp"/>
    <property type="match status" value="1"/>
</dbReference>
<dbReference type="EMBL" id="CCEJ010000003">
    <property type="protein sequence ID" value="CDR33388.1"/>
    <property type="molecule type" value="Genomic_DNA"/>
</dbReference>
<organism evidence="8 9">
    <name type="scientific">Candidatus Criblamydia sequanensis CRIB-18</name>
    <dbReference type="NCBI Taxonomy" id="1437425"/>
    <lineage>
        <taxon>Bacteria</taxon>
        <taxon>Pseudomonadati</taxon>
        <taxon>Chlamydiota</taxon>
        <taxon>Chlamydiia</taxon>
        <taxon>Parachlamydiales</taxon>
        <taxon>Candidatus Criblamydiaceae</taxon>
        <taxon>Candidatus Criblamydia</taxon>
    </lineage>
</organism>
<accession>A0A090D187</accession>
<reference evidence="8" key="2">
    <citation type="submission" date="2014-09" db="EMBL/GenBank/DDBJ databases">
        <title>Criblamydia sequanensis harbors a mega-plasmid encoding arsenite resistance.</title>
        <authorList>
            <person name="Bertelli C."/>
            <person name="Goesmann A."/>
            <person name="Greub G."/>
        </authorList>
    </citation>
    <scope>NUCLEOTIDE SEQUENCE [LARGE SCALE GENOMIC DNA]</scope>
    <source>
        <strain evidence="8">CRIB-18</strain>
    </source>
</reference>
<dbReference type="SUPFAM" id="SSF161070">
    <property type="entry name" value="SNF-like"/>
    <property type="match status" value="1"/>
</dbReference>
<dbReference type="OrthoDB" id="9762833at2"/>
<dbReference type="Proteomes" id="UP000031552">
    <property type="component" value="Unassembled WGS sequence"/>
</dbReference>
<keyword evidence="6" id="KW-0769">Symport</keyword>
<evidence type="ECO:0000313" key="9">
    <source>
        <dbReference type="Proteomes" id="UP000031552"/>
    </source>
</evidence>
<evidence type="ECO:0000256" key="1">
    <source>
        <dbReference type="ARBA" id="ARBA00004141"/>
    </source>
</evidence>
<gene>
    <name evidence="8" type="ORF">CSEC_0554</name>
</gene>
<reference evidence="8" key="1">
    <citation type="submission" date="2013-12" db="EMBL/GenBank/DDBJ databases">
        <authorList>
            <person name="Linke B."/>
        </authorList>
    </citation>
    <scope>NUCLEOTIDE SEQUENCE [LARGE SCALE GENOMIC DNA]</scope>
    <source>
        <strain evidence="8">CRIB-18</strain>
    </source>
</reference>
<dbReference type="PROSITE" id="PS00610">
    <property type="entry name" value="NA_NEUROTRAN_SYMP_1"/>
    <property type="match status" value="1"/>
</dbReference>
<feature type="transmembrane region" description="Helical" evidence="7">
    <location>
        <begin position="26"/>
        <end position="50"/>
    </location>
</feature>
<comment type="caution">
    <text evidence="8">The sequence shown here is derived from an EMBL/GenBank/DDBJ whole genome shotgun (WGS) entry which is preliminary data.</text>
</comment>
<dbReference type="InterPro" id="IPR047218">
    <property type="entry name" value="YocR/YhdH-like"/>
</dbReference>
<dbReference type="GO" id="GO:0016020">
    <property type="term" value="C:membrane"/>
    <property type="evidence" value="ECO:0007669"/>
    <property type="project" value="UniProtKB-SubCell"/>
</dbReference>
<dbReference type="RefSeq" id="WP_154017606.1">
    <property type="nucleotide sequence ID" value="NZ_CCEJ010000003.1"/>
</dbReference>
<dbReference type="PANTHER" id="PTHR42948">
    <property type="entry name" value="TRANSPORTER"/>
    <property type="match status" value="1"/>
</dbReference>
<keyword evidence="4 7" id="KW-1133">Transmembrane helix</keyword>
<dbReference type="AlphaFoldDB" id="A0A090D187"/>
<feature type="transmembrane region" description="Helical" evidence="7">
    <location>
        <begin position="283"/>
        <end position="306"/>
    </location>
</feature>
<dbReference type="PANTHER" id="PTHR42948:SF1">
    <property type="entry name" value="TRANSPORTER"/>
    <property type="match status" value="1"/>
</dbReference>
<dbReference type="GO" id="GO:0015293">
    <property type="term" value="F:symporter activity"/>
    <property type="evidence" value="ECO:0007669"/>
    <property type="project" value="UniProtKB-KW"/>
</dbReference>
<feature type="transmembrane region" description="Helical" evidence="7">
    <location>
        <begin position="416"/>
        <end position="437"/>
    </location>
</feature>
<feature type="transmembrane region" description="Helical" evidence="7">
    <location>
        <begin position="159"/>
        <end position="176"/>
    </location>
</feature>
<dbReference type="InterPro" id="IPR037272">
    <property type="entry name" value="SNS_sf"/>
</dbReference>
<dbReference type="PROSITE" id="PS50267">
    <property type="entry name" value="NA_NEUROTRAN_SYMP_3"/>
    <property type="match status" value="1"/>
</dbReference>
<feature type="transmembrane region" description="Helical" evidence="7">
    <location>
        <begin position="236"/>
        <end position="263"/>
    </location>
</feature>
<evidence type="ECO:0000313" key="8">
    <source>
        <dbReference type="EMBL" id="CDR33388.1"/>
    </source>
</evidence>
<feature type="transmembrane region" description="Helical" evidence="7">
    <location>
        <begin position="196"/>
        <end position="215"/>
    </location>
</feature>
<proteinExistence type="inferred from homology"/>
<keyword evidence="5 7" id="KW-0472">Membrane</keyword>
<evidence type="ECO:0000256" key="6">
    <source>
        <dbReference type="RuleBase" id="RU003732"/>
    </source>
</evidence>
<name>A0A090D187_9BACT</name>
<dbReference type="eggNOG" id="COG0733">
    <property type="taxonomic scope" value="Bacteria"/>
</dbReference>
<evidence type="ECO:0000256" key="4">
    <source>
        <dbReference type="ARBA" id="ARBA00022989"/>
    </source>
</evidence>
<dbReference type="CDD" id="cd10336">
    <property type="entry name" value="SLC6sbd_Tyt1-Like"/>
    <property type="match status" value="1"/>
</dbReference>
<evidence type="ECO:0000256" key="7">
    <source>
        <dbReference type="SAM" id="Phobius"/>
    </source>
</evidence>
<protein>
    <recommendedName>
        <fullName evidence="6">Transporter</fullName>
    </recommendedName>
</protein>
<dbReference type="InterPro" id="IPR000175">
    <property type="entry name" value="Na/ntran_symport"/>
</dbReference>
<evidence type="ECO:0000256" key="3">
    <source>
        <dbReference type="ARBA" id="ARBA00022692"/>
    </source>
</evidence>
<comment type="subcellular location">
    <subcellularLocation>
        <location evidence="1">Membrane</location>
        <topology evidence="1">Multi-pass membrane protein</topology>
    </subcellularLocation>
</comment>
<evidence type="ECO:0000256" key="5">
    <source>
        <dbReference type="ARBA" id="ARBA00023136"/>
    </source>
</evidence>
<feature type="transmembrane region" description="Helical" evidence="7">
    <location>
        <begin position="128"/>
        <end position="147"/>
    </location>
</feature>
<comment type="similarity">
    <text evidence="6">Belongs to the sodium:neurotransmitter symporter (SNF) (TC 2.A.22) family.</text>
</comment>
<evidence type="ECO:0000256" key="2">
    <source>
        <dbReference type="ARBA" id="ARBA00022448"/>
    </source>
</evidence>
<dbReference type="Pfam" id="PF00209">
    <property type="entry name" value="SNF"/>
    <property type="match status" value="2"/>
</dbReference>
<keyword evidence="2 6" id="KW-0813">Transport</keyword>